<name>A0ABQ1SC09_9SPHN</name>
<evidence type="ECO:0000313" key="1">
    <source>
        <dbReference type="EMBL" id="GGD99069.1"/>
    </source>
</evidence>
<sequence>MTEQTQFECAYSHLSAALPLLDSLGLLLAAADVSNALSRMERSESAQAFDLAALADAGSFIRR</sequence>
<protein>
    <submittedName>
        <fullName evidence="1">Uncharacterized protein</fullName>
    </submittedName>
</protein>
<keyword evidence="2" id="KW-1185">Reference proteome</keyword>
<evidence type="ECO:0000313" key="2">
    <source>
        <dbReference type="Proteomes" id="UP000619041"/>
    </source>
</evidence>
<comment type="caution">
    <text evidence="1">The sequence shown here is derived from an EMBL/GenBank/DDBJ whole genome shotgun (WGS) entry which is preliminary data.</text>
</comment>
<dbReference type="EMBL" id="BMKL01000001">
    <property type="protein sequence ID" value="GGD99069.1"/>
    <property type="molecule type" value="Genomic_DNA"/>
</dbReference>
<organism evidence="1 2">
    <name type="scientific">Tsuneonella deserti</name>
    <dbReference type="NCBI Taxonomy" id="2035528"/>
    <lineage>
        <taxon>Bacteria</taxon>
        <taxon>Pseudomonadati</taxon>
        <taxon>Pseudomonadota</taxon>
        <taxon>Alphaproteobacteria</taxon>
        <taxon>Sphingomonadales</taxon>
        <taxon>Erythrobacteraceae</taxon>
        <taxon>Tsuneonella</taxon>
    </lineage>
</organism>
<proteinExistence type="predicted"/>
<gene>
    <name evidence="1" type="ORF">GCM10011515_18650</name>
</gene>
<dbReference type="Proteomes" id="UP000619041">
    <property type="component" value="Unassembled WGS sequence"/>
</dbReference>
<reference evidence="2" key="1">
    <citation type="journal article" date="2019" name="Int. J. Syst. Evol. Microbiol.">
        <title>The Global Catalogue of Microorganisms (GCM) 10K type strain sequencing project: providing services to taxonomists for standard genome sequencing and annotation.</title>
        <authorList>
            <consortium name="The Broad Institute Genomics Platform"/>
            <consortium name="The Broad Institute Genome Sequencing Center for Infectious Disease"/>
            <person name="Wu L."/>
            <person name="Ma J."/>
        </authorList>
    </citation>
    <scope>NUCLEOTIDE SEQUENCE [LARGE SCALE GENOMIC DNA]</scope>
    <source>
        <strain evidence="2">CGMCC 1.15959</strain>
    </source>
</reference>
<accession>A0ABQ1SC09</accession>